<dbReference type="EMBL" id="CAJNNW010011265">
    <property type="protein sequence ID" value="CAE8652930.1"/>
    <property type="molecule type" value="Genomic_DNA"/>
</dbReference>
<accession>A0A813IPZ6</accession>
<feature type="chain" id="PRO_5032944566" description="Poly(ADP-ribose) glycohydrolase" evidence="2">
    <location>
        <begin position="18"/>
        <end position="466"/>
    </location>
</feature>
<gene>
    <name evidence="3" type="ORF">PGLA2088_LOCUS10054</name>
</gene>
<sequence>MVSWRSTFACLLCLVRAGDNNNDNSNNSAGNIFSLSPWRKFYGHDVHDREDIDLLGGTFFDRSLCLQTQSSIMKIAFFATGAGHCFDLLSFQFVGELGGYGAVVATTIDARDAGYQEQMLGIEDLPAGTCFGWRSPPVQAGLELGCRLVFSFDEEAGSSVDLPQFEPAADLPFDYFVSADWLEIPCERRAYSIKLHTFDISAETEEQISAAMRATEWDAFLLATSTGAGWSQGAVAETAASLKRRLSTFPHGLFATFLEKNYIRYIHSLTAPFENSFEVEMAAARCNAILLLAVIAMVSSCSHRDEGGGGSSEFDDASKFVFRYLDMFWGTFLSLPEHRGWGGLGYYDAAALLWQVQLPPAQRVCPKGPHLADEILKQTGVPPPPAWKSWYPAPLFCNLALQHSPGRLFPSERKSSAEGLRIAIVEVHEVDHQDMETIDSAEHADCQTQSFPSRPLHRGISGASGR</sequence>
<evidence type="ECO:0000256" key="2">
    <source>
        <dbReference type="SAM" id="SignalP"/>
    </source>
</evidence>
<dbReference type="Proteomes" id="UP000626109">
    <property type="component" value="Unassembled WGS sequence"/>
</dbReference>
<evidence type="ECO:0000313" key="4">
    <source>
        <dbReference type="Proteomes" id="UP000626109"/>
    </source>
</evidence>
<protein>
    <recommendedName>
        <fullName evidence="5">Poly(ADP-ribose) glycohydrolase</fullName>
    </recommendedName>
</protein>
<feature type="region of interest" description="Disordered" evidence="1">
    <location>
        <begin position="442"/>
        <end position="466"/>
    </location>
</feature>
<organism evidence="3 4">
    <name type="scientific">Polarella glacialis</name>
    <name type="common">Dinoflagellate</name>
    <dbReference type="NCBI Taxonomy" id="89957"/>
    <lineage>
        <taxon>Eukaryota</taxon>
        <taxon>Sar</taxon>
        <taxon>Alveolata</taxon>
        <taxon>Dinophyceae</taxon>
        <taxon>Suessiales</taxon>
        <taxon>Suessiaceae</taxon>
        <taxon>Polarella</taxon>
    </lineage>
</organism>
<proteinExistence type="predicted"/>
<name>A0A813IPZ6_POLGL</name>
<evidence type="ECO:0000256" key="1">
    <source>
        <dbReference type="SAM" id="MobiDB-lite"/>
    </source>
</evidence>
<evidence type="ECO:0008006" key="5">
    <source>
        <dbReference type="Google" id="ProtNLM"/>
    </source>
</evidence>
<reference evidence="3" key="1">
    <citation type="submission" date="2021-02" db="EMBL/GenBank/DDBJ databases">
        <authorList>
            <person name="Dougan E. K."/>
            <person name="Rhodes N."/>
            <person name="Thang M."/>
            <person name="Chan C."/>
        </authorList>
    </citation>
    <scope>NUCLEOTIDE SEQUENCE</scope>
</reference>
<feature type="signal peptide" evidence="2">
    <location>
        <begin position="1"/>
        <end position="17"/>
    </location>
</feature>
<dbReference type="AlphaFoldDB" id="A0A813IPZ6"/>
<keyword evidence="2" id="KW-0732">Signal</keyword>
<comment type="caution">
    <text evidence="3">The sequence shown here is derived from an EMBL/GenBank/DDBJ whole genome shotgun (WGS) entry which is preliminary data.</text>
</comment>
<evidence type="ECO:0000313" key="3">
    <source>
        <dbReference type="EMBL" id="CAE8652930.1"/>
    </source>
</evidence>